<feature type="region of interest" description="Disordered" evidence="2">
    <location>
        <begin position="32"/>
        <end position="67"/>
    </location>
</feature>
<evidence type="ECO:0000313" key="5">
    <source>
        <dbReference type="Proteomes" id="UP001218629"/>
    </source>
</evidence>
<dbReference type="PANTHER" id="PTHR46580">
    <property type="entry name" value="SENSOR KINASE-RELATED"/>
    <property type="match status" value="1"/>
</dbReference>
<gene>
    <name evidence="4" type="ORF">MOV08_11830</name>
</gene>
<dbReference type="Gene3D" id="2.115.10.10">
    <property type="entry name" value="Tachylectin 2"/>
    <property type="match status" value="1"/>
</dbReference>
<sequence>MAILSGRKRGRALSRLATAAIAVALAGTAAGTSHAADNPGSAAQNAVQGAPQAPTSAPKAITSGTTGSTGNAANPIFTLFGVESSGATYVYDVDGSGKYTAREKVDDLGDVRANQQAVDNDADGIGDGVWLWEPGGDLYFSNDATPDSVRIGGGWNTYDKVLSPGNLGGAKEYDIIARDRSGVLWLYLGYPDGKVTARTKVGAGWQIYDQIAGKGDLTGDGKPDLIAREKATGDLYLYKGTGNASAPFAARQKIGTGWGGYNALLSSGDVNLDGKTDFIARDGSGRLFVYYGTGNAASPYQARVQIGTGWNIYTKLFS</sequence>
<dbReference type="EMBL" id="CP095749">
    <property type="protein sequence ID" value="WEB39896.1"/>
    <property type="molecule type" value="Genomic_DNA"/>
</dbReference>
<keyword evidence="5" id="KW-1185">Reference proteome</keyword>
<evidence type="ECO:0000256" key="1">
    <source>
        <dbReference type="ARBA" id="ARBA00022729"/>
    </source>
</evidence>
<dbReference type="Proteomes" id="UP001218629">
    <property type="component" value="Chromosome"/>
</dbReference>
<keyword evidence="1 3" id="KW-0732">Signal</keyword>
<evidence type="ECO:0000256" key="2">
    <source>
        <dbReference type="SAM" id="MobiDB-lite"/>
    </source>
</evidence>
<dbReference type="InterPro" id="IPR013517">
    <property type="entry name" value="FG-GAP"/>
</dbReference>
<name>A0ABY8A832_9ACTN</name>
<feature type="signal peptide" evidence="3">
    <location>
        <begin position="1"/>
        <end position="35"/>
    </location>
</feature>
<organism evidence="4 5">
    <name type="scientific">Streptomyces yunnanensis</name>
    <dbReference type="NCBI Taxonomy" id="156453"/>
    <lineage>
        <taxon>Bacteria</taxon>
        <taxon>Bacillati</taxon>
        <taxon>Actinomycetota</taxon>
        <taxon>Actinomycetes</taxon>
        <taxon>Kitasatosporales</taxon>
        <taxon>Streptomycetaceae</taxon>
        <taxon>Streptomyces</taxon>
    </lineage>
</organism>
<evidence type="ECO:0000256" key="3">
    <source>
        <dbReference type="SAM" id="SignalP"/>
    </source>
</evidence>
<accession>A0ABY8A832</accession>
<dbReference type="PANTHER" id="PTHR46580:SF4">
    <property type="entry name" value="ATP_GTP-BINDING PROTEIN"/>
    <property type="match status" value="1"/>
</dbReference>
<evidence type="ECO:0000313" key="4">
    <source>
        <dbReference type="EMBL" id="WEB39896.1"/>
    </source>
</evidence>
<dbReference type="SUPFAM" id="SSF69318">
    <property type="entry name" value="Integrin alpha N-terminal domain"/>
    <property type="match status" value="1"/>
</dbReference>
<protein>
    <submittedName>
        <fullName evidence="4">VCBS repeat-containing protein</fullName>
    </submittedName>
</protein>
<reference evidence="4 5" key="1">
    <citation type="submission" date="2022-03" db="EMBL/GenBank/DDBJ databases">
        <title>Streptomyces yunnanensis P86,complete genome.</title>
        <authorList>
            <person name="Chen S."/>
            <person name="Zhang Q."/>
        </authorList>
    </citation>
    <scope>NUCLEOTIDE SEQUENCE [LARGE SCALE GENOMIC DNA]</scope>
    <source>
        <strain evidence="4 5">P86</strain>
    </source>
</reference>
<dbReference type="Pfam" id="PF13517">
    <property type="entry name" value="FG-GAP_3"/>
    <property type="match status" value="1"/>
</dbReference>
<dbReference type="RefSeq" id="WP_052286694.1">
    <property type="nucleotide sequence ID" value="NZ_CP095749.1"/>
</dbReference>
<dbReference type="InterPro" id="IPR028994">
    <property type="entry name" value="Integrin_alpha_N"/>
</dbReference>
<proteinExistence type="predicted"/>
<feature type="chain" id="PRO_5045505178" evidence="3">
    <location>
        <begin position="36"/>
        <end position="318"/>
    </location>
</feature>